<proteinExistence type="predicted"/>
<name>A0A1Y2FZ96_9BASI</name>
<accession>A0A1Y2FZ96</accession>
<dbReference type="InParanoid" id="A0A1Y2FZ96"/>
<keyword evidence="2" id="KW-1185">Reference proteome</keyword>
<sequence length="402" mass="46039">MVSSSLLSVQLHELTLVDLSSAPTSLSPLRFLVLSNPTRQDRRSRIQQKLLQKISCPTSSTTPFAPSIAVTTSLPDKSKTQEQRATALYLSRLSRKWRKYAEPFIYKTLQLSYRDPRRVRMLLRKLDGGWSAKEVRRVLYELSPNGEETVSPFAEHCKLLEELVVRLGRLDTLQELCLTSTLPSWREKWPPLLEAEVPTYNLTCLSQVDVKLPFPYLVFSRLRQLSLGQLWFDPHNPLDYQCFPALEELSVQPSILDYDPELPNALPAVNLLRAIVPQLRILRINASDASPGFPFDVLVDLLLQGSNLFFAVKCDYGSEMMDDGSLRDQFFGEVFPWDVCREVLKVRRVQKLAGDRWWDSEWGSESDRLDSGWLVGEFKRAQEELKDLGVEVEVRGADHPIF</sequence>
<dbReference type="Proteomes" id="UP000193467">
    <property type="component" value="Unassembled WGS sequence"/>
</dbReference>
<evidence type="ECO:0000313" key="1">
    <source>
        <dbReference type="EMBL" id="ORY89463.1"/>
    </source>
</evidence>
<evidence type="ECO:0000313" key="2">
    <source>
        <dbReference type="Proteomes" id="UP000193467"/>
    </source>
</evidence>
<dbReference type="AlphaFoldDB" id="A0A1Y2FZ96"/>
<protein>
    <submittedName>
        <fullName evidence="1">Uncharacterized protein</fullName>
    </submittedName>
</protein>
<gene>
    <name evidence="1" type="ORF">BCR35DRAFT_329389</name>
</gene>
<dbReference type="EMBL" id="MCGR01000006">
    <property type="protein sequence ID" value="ORY89463.1"/>
    <property type="molecule type" value="Genomic_DNA"/>
</dbReference>
<comment type="caution">
    <text evidence="1">The sequence shown here is derived from an EMBL/GenBank/DDBJ whole genome shotgun (WGS) entry which is preliminary data.</text>
</comment>
<reference evidence="1 2" key="1">
    <citation type="submission" date="2016-07" db="EMBL/GenBank/DDBJ databases">
        <title>Pervasive Adenine N6-methylation of Active Genes in Fungi.</title>
        <authorList>
            <consortium name="DOE Joint Genome Institute"/>
            <person name="Mondo S.J."/>
            <person name="Dannebaum R.O."/>
            <person name="Kuo R.C."/>
            <person name="Labutti K."/>
            <person name="Haridas S."/>
            <person name="Kuo A."/>
            <person name="Salamov A."/>
            <person name="Ahrendt S.R."/>
            <person name="Lipzen A."/>
            <person name="Sullivan W."/>
            <person name="Andreopoulos W.B."/>
            <person name="Clum A."/>
            <person name="Lindquist E."/>
            <person name="Daum C."/>
            <person name="Ramamoorthy G.K."/>
            <person name="Gryganskyi A."/>
            <person name="Culley D."/>
            <person name="Magnuson J.K."/>
            <person name="James T.Y."/>
            <person name="O'Malley M.A."/>
            <person name="Stajich J.E."/>
            <person name="Spatafora J.W."/>
            <person name="Visel A."/>
            <person name="Grigoriev I.V."/>
        </authorList>
    </citation>
    <scope>NUCLEOTIDE SEQUENCE [LARGE SCALE GENOMIC DNA]</scope>
    <source>
        <strain evidence="1 2">62-1032</strain>
    </source>
</reference>
<organism evidence="1 2">
    <name type="scientific">Leucosporidium creatinivorum</name>
    <dbReference type="NCBI Taxonomy" id="106004"/>
    <lineage>
        <taxon>Eukaryota</taxon>
        <taxon>Fungi</taxon>
        <taxon>Dikarya</taxon>
        <taxon>Basidiomycota</taxon>
        <taxon>Pucciniomycotina</taxon>
        <taxon>Microbotryomycetes</taxon>
        <taxon>Leucosporidiales</taxon>
        <taxon>Leucosporidium</taxon>
    </lineage>
</organism>